<dbReference type="AlphaFoldDB" id="A0A8C8SA53"/>
<dbReference type="Ensembl" id="ENSPCET00000016648.1">
    <property type="protein sequence ID" value="ENSPCEP00000016080.1"/>
    <property type="gene ID" value="ENSPCEG00000012672.1"/>
</dbReference>
<keyword evidence="3" id="KW-1185">Reference proteome</keyword>
<feature type="region of interest" description="Disordered" evidence="1">
    <location>
        <begin position="221"/>
        <end position="241"/>
    </location>
</feature>
<name>A0A8C8SA53_9SAUR</name>
<feature type="region of interest" description="Disordered" evidence="1">
    <location>
        <begin position="21"/>
        <end position="122"/>
    </location>
</feature>
<evidence type="ECO:0000256" key="1">
    <source>
        <dbReference type="SAM" id="MobiDB-lite"/>
    </source>
</evidence>
<feature type="compositionally biased region" description="Basic and acidic residues" evidence="1">
    <location>
        <begin position="88"/>
        <end position="102"/>
    </location>
</feature>
<feature type="compositionally biased region" description="Polar residues" evidence="1">
    <location>
        <begin position="297"/>
        <end position="314"/>
    </location>
</feature>
<sequence>MMPSRETPGLPRDSYICRSSSAILSTNNRQDSSLQRSGLSFYDIPQRSNPIQSYTSKQRPASPGSEMVTLEEFLEESNKLSPPSDTSNSRDDLLNDYFRKANEPPSTVNQMGKPGRKETATMPTSYVSPTVKMAITSEEERKAKPGHYVKPSLRPAEPEPLANSTGSLKLPSTPLHQPLSGLRQTAQAQQTGTMSQRNVSLSRAFSLASADLLRATGPEVYRQDGPQKLGADVHVGKDSGSQTLRVSVKPSSHAAVQERPQSAKAASALQSIESRCRQLDLRRLSLAPPKEERPLSFHQSSGSASANHAQQQERMSAVPGQHCSPTQYTPAKVKSKPAPHSGDVSTVTSVRAASSNTEGGVTHGQSLSDTLSTKCQSRSPEGHTGAGGIEESKSAPGSPDPHGDQQTVWYEYGCV</sequence>
<feature type="region of interest" description="Disordered" evidence="1">
    <location>
        <begin position="287"/>
        <end position="415"/>
    </location>
</feature>
<proteinExistence type="predicted"/>
<dbReference type="Proteomes" id="UP000694393">
    <property type="component" value="Unplaced"/>
</dbReference>
<accession>A0A8C8SA53</accession>
<feature type="compositionally biased region" description="Polar residues" evidence="1">
    <location>
        <begin position="21"/>
        <end position="38"/>
    </location>
</feature>
<reference evidence="2" key="1">
    <citation type="submission" date="2025-08" db="UniProtKB">
        <authorList>
            <consortium name="Ensembl"/>
        </authorList>
    </citation>
    <scope>IDENTIFICATION</scope>
</reference>
<evidence type="ECO:0000313" key="3">
    <source>
        <dbReference type="Proteomes" id="UP000694393"/>
    </source>
</evidence>
<feature type="compositionally biased region" description="Polar residues" evidence="1">
    <location>
        <begin position="46"/>
        <end position="59"/>
    </location>
</feature>
<protein>
    <submittedName>
        <fullName evidence="2">Uncharacterized protein</fullName>
    </submittedName>
</protein>
<organism evidence="2 3">
    <name type="scientific">Pelusios castaneus</name>
    <name type="common">West African mud turtle</name>
    <dbReference type="NCBI Taxonomy" id="367368"/>
    <lineage>
        <taxon>Eukaryota</taxon>
        <taxon>Metazoa</taxon>
        <taxon>Chordata</taxon>
        <taxon>Craniata</taxon>
        <taxon>Vertebrata</taxon>
        <taxon>Euteleostomi</taxon>
        <taxon>Archelosauria</taxon>
        <taxon>Testudinata</taxon>
        <taxon>Testudines</taxon>
        <taxon>Pleurodira</taxon>
        <taxon>Pelomedusidae</taxon>
        <taxon>Pelusios</taxon>
    </lineage>
</organism>
<feature type="compositionally biased region" description="Low complexity" evidence="1">
    <location>
        <begin position="344"/>
        <end position="355"/>
    </location>
</feature>
<reference evidence="2" key="2">
    <citation type="submission" date="2025-09" db="UniProtKB">
        <authorList>
            <consortium name="Ensembl"/>
        </authorList>
    </citation>
    <scope>IDENTIFICATION</scope>
</reference>
<feature type="compositionally biased region" description="Polar residues" evidence="1">
    <location>
        <begin position="356"/>
        <end position="379"/>
    </location>
</feature>
<evidence type="ECO:0000313" key="2">
    <source>
        <dbReference type="Ensembl" id="ENSPCEP00000016080.1"/>
    </source>
</evidence>
<feature type="region of interest" description="Disordered" evidence="1">
    <location>
        <begin position="138"/>
        <end position="170"/>
    </location>
</feature>